<dbReference type="RefSeq" id="WP_232572386.1">
    <property type="nucleotide sequence ID" value="NZ_CP089466.1"/>
</dbReference>
<dbReference type="Proteomes" id="UP001595660">
    <property type="component" value="Unassembled WGS sequence"/>
</dbReference>
<name>A0ABD5NB86_9EURY</name>
<evidence type="ECO:0000313" key="2">
    <source>
        <dbReference type="Proteomes" id="UP001595660"/>
    </source>
</evidence>
<evidence type="ECO:0000313" key="1">
    <source>
        <dbReference type="EMBL" id="MFC3476465.1"/>
    </source>
</evidence>
<sequence>MVRAFRNNDKGKRVVTADGDTVGKIDSIDGEMAHVKPDRGLADSIRQRLGWTDESEEMYTLDHSRVKSFSSDEVHLKD</sequence>
<dbReference type="EMBL" id="JBHRWN010000002">
    <property type="protein sequence ID" value="MFC3476465.1"/>
    <property type="molecule type" value="Genomic_DNA"/>
</dbReference>
<organism evidence="1 2">
    <name type="scientific">Halobacterium litoreum</name>
    <dbReference type="NCBI Taxonomy" id="2039234"/>
    <lineage>
        <taxon>Archaea</taxon>
        <taxon>Methanobacteriati</taxon>
        <taxon>Methanobacteriota</taxon>
        <taxon>Stenosarchaea group</taxon>
        <taxon>Halobacteria</taxon>
        <taxon>Halobacteriales</taxon>
        <taxon>Halobacteriaceae</taxon>
        <taxon>Halobacterium</taxon>
    </lineage>
</organism>
<evidence type="ECO:0008006" key="3">
    <source>
        <dbReference type="Google" id="ProtNLM"/>
    </source>
</evidence>
<comment type="caution">
    <text evidence="1">The sequence shown here is derived from an EMBL/GenBank/DDBJ whole genome shotgun (WGS) entry which is preliminary data.</text>
</comment>
<gene>
    <name evidence="1" type="ORF">ACFOKC_01865</name>
</gene>
<proteinExistence type="predicted"/>
<protein>
    <recommendedName>
        <fullName evidence="3">PRC-barrel domain containing protein</fullName>
    </recommendedName>
</protein>
<keyword evidence="2" id="KW-1185">Reference proteome</keyword>
<reference evidence="1 2" key="1">
    <citation type="journal article" date="2019" name="Int. J. Syst. Evol. Microbiol.">
        <title>The Global Catalogue of Microorganisms (GCM) 10K type strain sequencing project: providing services to taxonomists for standard genome sequencing and annotation.</title>
        <authorList>
            <consortium name="The Broad Institute Genomics Platform"/>
            <consortium name="The Broad Institute Genome Sequencing Center for Infectious Disease"/>
            <person name="Wu L."/>
            <person name="Ma J."/>
        </authorList>
    </citation>
    <scope>NUCLEOTIDE SEQUENCE [LARGE SCALE GENOMIC DNA]</scope>
    <source>
        <strain evidence="1 2">CGMCC 1.12562</strain>
    </source>
</reference>
<dbReference type="AlphaFoldDB" id="A0ABD5NB86"/>
<accession>A0ABD5NB86</accession>
<dbReference type="GeneID" id="69117627"/>